<feature type="compositionally biased region" description="Polar residues" evidence="1">
    <location>
        <begin position="126"/>
        <end position="136"/>
    </location>
</feature>
<feature type="region of interest" description="Disordered" evidence="1">
    <location>
        <begin position="1"/>
        <end position="43"/>
    </location>
</feature>
<feature type="compositionally biased region" description="Low complexity" evidence="1">
    <location>
        <begin position="15"/>
        <end position="27"/>
    </location>
</feature>
<feature type="region of interest" description="Disordered" evidence="1">
    <location>
        <begin position="123"/>
        <end position="192"/>
    </location>
</feature>
<proteinExistence type="predicted"/>
<organism evidence="2 3">
    <name type="scientific">Rhipicephalus microplus</name>
    <name type="common">Cattle tick</name>
    <name type="synonym">Boophilus microplus</name>
    <dbReference type="NCBI Taxonomy" id="6941"/>
    <lineage>
        <taxon>Eukaryota</taxon>
        <taxon>Metazoa</taxon>
        <taxon>Ecdysozoa</taxon>
        <taxon>Arthropoda</taxon>
        <taxon>Chelicerata</taxon>
        <taxon>Arachnida</taxon>
        <taxon>Acari</taxon>
        <taxon>Parasitiformes</taxon>
        <taxon>Ixodida</taxon>
        <taxon>Ixodoidea</taxon>
        <taxon>Ixodidae</taxon>
        <taxon>Rhipicephalinae</taxon>
        <taxon>Rhipicephalus</taxon>
        <taxon>Boophilus</taxon>
    </lineage>
</organism>
<gene>
    <name evidence="2" type="ORF">HPB51_018877</name>
</gene>
<feature type="region of interest" description="Disordered" evidence="1">
    <location>
        <begin position="58"/>
        <end position="90"/>
    </location>
</feature>
<name>A0A9J6D6A6_RHIMP</name>
<accession>A0A9J6D6A6</accession>
<dbReference type="Proteomes" id="UP000821866">
    <property type="component" value="Chromosome 9"/>
</dbReference>
<keyword evidence="3" id="KW-1185">Reference proteome</keyword>
<reference evidence="2" key="1">
    <citation type="journal article" date="2020" name="Cell">
        <title>Large-Scale Comparative Analyses of Tick Genomes Elucidate Their Genetic Diversity and Vector Capacities.</title>
        <authorList>
            <consortium name="Tick Genome and Microbiome Consortium (TIGMIC)"/>
            <person name="Jia N."/>
            <person name="Wang J."/>
            <person name="Shi W."/>
            <person name="Du L."/>
            <person name="Sun Y."/>
            <person name="Zhan W."/>
            <person name="Jiang J.F."/>
            <person name="Wang Q."/>
            <person name="Zhang B."/>
            <person name="Ji P."/>
            <person name="Bell-Sakyi L."/>
            <person name="Cui X.M."/>
            <person name="Yuan T.T."/>
            <person name="Jiang B.G."/>
            <person name="Yang W.F."/>
            <person name="Lam T.T."/>
            <person name="Chang Q.C."/>
            <person name="Ding S.J."/>
            <person name="Wang X.J."/>
            <person name="Zhu J.G."/>
            <person name="Ruan X.D."/>
            <person name="Zhao L."/>
            <person name="Wei J.T."/>
            <person name="Ye R.Z."/>
            <person name="Que T.C."/>
            <person name="Du C.H."/>
            <person name="Zhou Y.H."/>
            <person name="Cheng J.X."/>
            <person name="Dai P.F."/>
            <person name="Guo W.B."/>
            <person name="Han X.H."/>
            <person name="Huang E.J."/>
            <person name="Li L.F."/>
            <person name="Wei W."/>
            <person name="Gao Y.C."/>
            <person name="Liu J.Z."/>
            <person name="Shao H.Z."/>
            <person name="Wang X."/>
            <person name="Wang C.C."/>
            <person name="Yang T.C."/>
            <person name="Huo Q.B."/>
            <person name="Li W."/>
            <person name="Chen H.Y."/>
            <person name="Chen S.E."/>
            <person name="Zhou L.G."/>
            <person name="Ni X.B."/>
            <person name="Tian J.H."/>
            <person name="Sheng Y."/>
            <person name="Liu T."/>
            <person name="Pan Y.S."/>
            <person name="Xia L.Y."/>
            <person name="Li J."/>
            <person name="Zhao F."/>
            <person name="Cao W.C."/>
        </authorList>
    </citation>
    <scope>NUCLEOTIDE SEQUENCE</scope>
    <source>
        <strain evidence="2">Rmic-2018</strain>
    </source>
</reference>
<reference evidence="2" key="2">
    <citation type="submission" date="2021-09" db="EMBL/GenBank/DDBJ databases">
        <authorList>
            <person name="Jia N."/>
            <person name="Wang J."/>
            <person name="Shi W."/>
            <person name="Du L."/>
            <person name="Sun Y."/>
            <person name="Zhan W."/>
            <person name="Jiang J."/>
            <person name="Wang Q."/>
            <person name="Zhang B."/>
            <person name="Ji P."/>
            <person name="Sakyi L.B."/>
            <person name="Cui X."/>
            <person name="Yuan T."/>
            <person name="Jiang B."/>
            <person name="Yang W."/>
            <person name="Lam T.T.-Y."/>
            <person name="Chang Q."/>
            <person name="Ding S."/>
            <person name="Wang X."/>
            <person name="Zhu J."/>
            <person name="Ruan X."/>
            <person name="Zhao L."/>
            <person name="Wei J."/>
            <person name="Que T."/>
            <person name="Du C."/>
            <person name="Cheng J."/>
            <person name="Dai P."/>
            <person name="Han X."/>
            <person name="Huang E."/>
            <person name="Gao Y."/>
            <person name="Liu J."/>
            <person name="Shao H."/>
            <person name="Ye R."/>
            <person name="Li L."/>
            <person name="Wei W."/>
            <person name="Wang X."/>
            <person name="Wang C."/>
            <person name="Huo Q."/>
            <person name="Li W."/>
            <person name="Guo W."/>
            <person name="Chen H."/>
            <person name="Chen S."/>
            <person name="Zhou L."/>
            <person name="Zhou L."/>
            <person name="Ni X."/>
            <person name="Tian J."/>
            <person name="Zhou Y."/>
            <person name="Sheng Y."/>
            <person name="Liu T."/>
            <person name="Pan Y."/>
            <person name="Xia L."/>
            <person name="Li J."/>
            <person name="Zhao F."/>
            <person name="Cao W."/>
        </authorList>
    </citation>
    <scope>NUCLEOTIDE SEQUENCE</scope>
    <source>
        <strain evidence="2">Rmic-2018</strain>
        <tissue evidence="2">Larvae</tissue>
    </source>
</reference>
<evidence type="ECO:0000256" key="1">
    <source>
        <dbReference type="SAM" id="MobiDB-lite"/>
    </source>
</evidence>
<sequence length="214" mass="23485">MTASSTQDDSEPECEPCSSTSSSCYESAVEEQPEEAKHRIKDASCQTPLSCYSRGVQAVQNTSHADTQTDESHACRCVKAKSTQQSRDAEVKKLRERLKNIRQNQGREIQQLRLKIKQLLAKPQAATPQYGASNRTTSRERKPVEKNRPDDHVSPPQPRPPLRQKNLPARPTPGKQADDASGRTKIPAIETGGQAVLEVGNAAACARSSRSARL</sequence>
<dbReference type="EMBL" id="JABSTU010000011">
    <property type="protein sequence ID" value="KAH8009609.1"/>
    <property type="molecule type" value="Genomic_DNA"/>
</dbReference>
<evidence type="ECO:0000313" key="3">
    <source>
        <dbReference type="Proteomes" id="UP000821866"/>
    </source>
</evidence>
<comment type="caution">
    <text evidence="2">The sequence shown here is derived from an EMBL/GenBank/DDBJ whole genome shotgun (WGS) entry which is preliminary data.</text>
</comment>
<feature type="compositionally biased region" description="Basic and acidic residues" evidence="1">
    <location>
        <begin position="137"/>
        <end position="153"/>
    </location>
</feature>
<protein>
    <submittedName>
        <fullName evidence="2">Uncharacterized protein</fullName>
    </submittedName>
</protein>
<dbReference type="AlphaFoldDB" id="A0A9J6D6A6"/>
<evidence type="ECO:0000313" key="2">
    <source>
        <dbReference type="EMBL" id="KAH8009609.1"/>
    </source>
</evidence>